<organism evidence="1 2">
    <name type="scientific">Phormidesmis priestleyi ULC007</name>
    <dbReference type="NCBI Taxonomy" id="1920490"/>
    <lineage>
        <taxon>Bacteria</taxon>
        <taxon>Bacillati</taxon>
        <taxon>Cyanobacteriota</taxon>
        <taxon>Cyanophyceae</taxon>
        <taxon>Leptolyngbyales</taxon>
        <taxon>Leptolyngbyaceae</taxon>
        <taxon>Phormidesmis</taxon>
    </lineage>
</organism>
<comment type="caution">
    <text evidence="1">The sequence shown here is derived from an EMBL/GenBank/DDBJ whole genome shotgun (WGS) entry which is preliminary data.</text>
</comment>
<proteinExistence type="predicted"/>
<sequence length="86" mass="9577">MTKRITLPPLGEHDDDWITILAWLYSRSRSSQAAALISVGVAEQKTEVATMLEYMAQKRGVTVDELIKSILGGTIDDDRDDPIDED</sequence>
<accession>A0A2T1D8J7</accession>
<dbReference type="EMBL" id="PVWG01000037">
    <property type="protein sequence ID" value="PSB16766.1"/>
    <property type="molecule type" value="Genomic_DNA"/>
</dbReference>
<dbReference type="Proteomes" id="UP000238634">
    <property type="component" value="Unassembled WGS sequence"/>
</dbReference>
<gene>
    <name evidence="1" type="ORF">C7B65_20635</name>
</gene>
<keyword evidence="2" id="KW-1185">Reference proteome</keyword>
<dbReference type="OrthoDB" id="583396at2"/>
<evidence type="ECO:0000313" key="1">
    <source>
        <dbReference type="EMBL" id="PSB16766.1"/>
    </source>
</evidence>
<reference evidence="1 2" key="1">
    <citation type="submission" date="2018-02" db="EMBL/GenBank/DDBJ databases">
        <authorList>
            <person name="Cohen D.B."/>
            <person name="Kent A.D."/>
        </authorList>
    </citation>
    <scope>NUCLEOTIDE SEQUENCE [LARGE SCALE GENOMIC DNA]</scope>
    <source>
        <strain evidence="1 2">ULC007</strain>
    </source>
</reference>
<evidence type="ECO:0000313" key="2">
    <source>
        <dbReference type="Proteomes" id="UP000238634"/>
    </source>
</evidence>
<evidence type="ECO:0008006" key="3">
    <source>
        <dbReference type="Google" id="ProtNLM"/>
    </source>
</evidence>
<dbReference type="RefSeq" id="WP_073074577.1">
    <property type="nucleotide sequence ID" value="NZ_MPPI01000040.1"/>
</dbReference>
<reference evidence="1 2" key="2">
    <citation type="submission" date="2018-03" db="EMBL/GenBank/DDBJ databases">
        <title>The ancient ancestry and fast evolution of plastids.</title>
        <authorList>
            <person name="Moore K.R."/>
            <person name="Magnabosco C."/>
            <person name="Momper L."/>
            <person name="Gold D.A."/>
            <person name="Bosak T."/>
            <person name="Fournier G.P."/>
        </authorList>
    </citation>
    <scope>NUCLEOTIDE SEQUENCE [LARGE SCALE GENOMIC DNA]</scope>
    <source>
        <strain evidence="1 2">ULC007</strain>
    </source>
</reference>
<dbReference type="AlphaFoldDB" id="A0A2T1D8J7"/>
<protein>
    <recommendedName>
        <fullName evidence="3">CopG family transcriptional regulator</fullName>
    </recommendedName>
</protein>
<name>A0A2T1D8J7_9CYAN</name>